<dbReference type="RefSeq" id="WP_321390475.1">
    <property type="nucleotide sequence ID" value="NZ_CP139487.1"/>
</dbReference>
<name>A0AAX4HK03_9BACT</name>
<dbReference type="InterPro" id="IPR036188">
    <property type="entry name" value="FAD/NAD-bd_sf"/>
</dbReference>
<evidence type="ECO:0000313" key="3">
    <source>
        <dbReference type="Proteomes" id="UP001324634"/>
    </source>
</evidence>
<dbReference type="Proteomes" id="UP001324634">
    <property type="component" value="Chromosome"/>
</dbReference>
<reference evidence="2 3" key="1">
    <citation type="submission" date="2023-11" db="EMBL/GenBank/DDBJ databases">
        <title>Peredibacter starrii A3.12.</title>
        <authorList>
            <person name="Mitchell R.J."/>
        </authorList>
    </citation>
    <scope>NUCLEOTIDE SEQUENCE [LARGE SCALE GENOMIC DNA]</scope>
    <source>
        <strain evidence="2 3">A3.12</strain>
    </source>
</reference>
<keyword evidence="3" id="KW-1185">Reference proteome</keyword>
<feature type="domain" description="Squalene epoxidase" evidence="1">
    <location>
        <begin position="269"/>
        <end position="314"/>
    </location>
</feature>
<organism evidence="2 3">
    <name type="scientific">Peredibacter starrii</name>
    <dbReference type="NCBI Taxonomy" id="28202"/>
    <lineage>
        <taxon>Bacteria</taxon>
        <taxon>Pseudomonadati</taxon>
        <taxon>Bdellovibrionota</taxon>
        <taxon>Bacteriovoracia</taxon>
        <taxon>Bacteriovoracales</taxon>
        <taxon>Bacteriovoracaceae</taxon>
        <taxon>Peredibacter</taxon>
    </lineage>
</organism>
<dbReference type="GO" id="GO:0016020">
    <property type="term" value="C:membrane"/>
    <property type="evidence" value="ECO:0007669"/>
    <property type="project" value="InterPro"/>
</dbReference>
<dbReference type="EMBL" id="CP139487">
    <property type="protein sequence ID" value="WPU63558.1"/>
    <property type="molecule type" value="Genomic_DNA"/>
</dbReference>
<dbReference type="InterPro" id="IPR013698">
    <property type="entry name" value="Squalene_epoxidase"/>
</dbReference>
<accession>A0AAX4HK03</accession>
<evidence type="ECO:0000259" key="1">
    <source>
        <dbReference type="Pfam" id="PF08491"/>
    </source>
</evidence>
<dbReference type="KEGG" id="psti:SOO65_12750"/>
<sequence>MKTAVIVGSGFAGIAAAKVLAKRFDLVRVIEGDIPAQSFHLHVLLQAGQEALERIFPGIKERLSKAGCPEIDWSLDTQWENHDGEFPRYASSVRALSMSRLLLARTMRCMITENNVEFIKGKVSYLSQLQGDLIVIAGGQNLPLDRFLQLDVPSEKQEINLTYRSYVFFRNDLNLNETGQYYYQIDPSVNRMGGVISPIEDGKIIVTLIEYEHEYSECRELSDFLRKAREIPSDNFIKIIGSAVPCAGPYFFRKKDIHRRLLPCLPSNVVVLGDAVMSLNPVFGQGMTVALQQVELLQKNISTDEFQDECRLLGNLPYQLSRYGSQDKGLGKELLKGYLKLCQSYKFFHHLFLKQLHTLKVFP</sequence>
<protein>
    <recommendedName>
        <fullName evidence="1">Squalene epoxidase domain-containing protein</fullName>
    </recommendedName>
</protein>
<proteinExistence type="predicted"/>
<dbReference type="Pfam" id="PF08491">
    <property type="entry name" value="SE"/>
    <property type="match status" value="1"/>
</dbReference>
<dbReference type="GO" id="GO:0050660">
    <property type="term" value="F:flavin adenine dinucleotide binding"/>
    <property type="evidence" value="ECO:0007669"/>
    <property type="project" value="InterPro"/>
</dbReference>
<dbReference type="SUPFAM" id="SSF51905">
    <property type="entry name" value="FAD/NAD(P)-binding domain"/>
    <property type="match status" value="1"/>
</dbReference>
<dbReference type="Gene3D" id="3.50.50.60">
    <property type="entry name" value="FAD/NAD(P)-binding domain"/>
    <property type="match status" value="1"/>
</dbReference>
<evidence type="ECO:0000313" key="2">
    <source>
        <dbReference type="EMBL" id="WPU63558.1"/>
    </source>
</evidence>
<gene>
    <name evidence="2" type="ORF">SOO65_12750</name>
</gene>
<dbReference type="GO" id="GO:0004506">
    <property type="term" value="F:squalene monooxygenase activity"/>
    <property type="evidence" value="ECO:0007669"/>
    <property type="project" value="InterPro"/>
</dbReference>
<dbReference type="PRINTS" id="PR00420">
    <property type="entry name" value="RNGMNOXGNASE"/>
</dbReference>
<dbReference type="AlphaFoldDB" id="A0AAX4HK03"/>